<dbReference type="GO" id="GO:0000030">
    <property type="term" value="F:mannosyltransferase activity"/>
    <property type="evidence" value="ECO:0007669"/>
    <property type="project" value="InterPro"/>
</dbReference>
<evidence type="ECO:0000256" key="9">
    <source>
        <dbReference type="ARBA" id="ARBA00023316"/>
    </source>
</evidence>
<evidence type="ECO:0000256" key="4">
    <source>
        <dbReference type="ARBA" id="ARBA00022679"/>
    </source>
</evidence>
<organism evidence="11 12">
    <name type="scientific">Scheffersomyces stipitis (strain ATCC 58785 / CBS 6054 / NBRC 10063 / NRRL Y-11545)</name>
    <name type="common">Yeast</name>
    <name type="synonym">Pichia stipitis</name>
    <dbReference type="NCBI Taxonomy" id="322104"/>
    <lineage>
        <taxon>Eukaryota</taxon>
        <taxon>Fungi</taxon>
        <taxon>Dikarya</taxon>
        <taxon>Ascomycota</taxon>
        <taxon>Saccharomycotina</taxon>
        <taxon>Pichiomycetes</taxon>
        <taxon>Debaryomycetaceae</taxon>
        <taxon>Scheffersomyces</taxon>
    </lineage>
</organism>
<dbReference type="GO" id="GO:0016020">
    <property type="term" value="C:membrane"/>
    <property type="evidence" value="ECO:0007669"/>
    <property type="project" value="UniProtKB-SubCell"/>
</dbReference>
<dbReference type="InParanoid" id="A3LQ51"/>
<keyword evidence="6" id="KW-0735">Signal-anchor</keyword>
<evidence type="ECO:0000256" key="7">
    <source>
        <dbReference type="ARBA" id="ARBA00022989"/>
    </source>
</evidence>
<keyword evidence="9" id="KW-0961">Cell wall biogenesis/degradation</keyword>
<evidence type="ECO:0000313" key="11">
    <source>
        <dbReference type="EMBL" id="ABN64614.2"/>
    </source>
</evidence>
<evidence type="ECO:0000256" key="2">
    <source>
        <dbReference type="ARBA" id="ARBA00009486"/>
    </source>
</evidence>
<proteinExistence type="inferred from homology"/>
<name>A3LQ51_PICST</name>
<comment type="similarity">
    <text evidence="2">Belongs to the BMT family.</text>
</comment>
<feature type="transmembrane region" description="Helical" evidence="10">
    <location>
        <begin position="51"/>
        <end position="73"/>
    </location>
</feature>
<dbReference type="AlphaFoldDB" id="A3LQ51"/>
<evidence type="ECO:0000256" key="6">
    <source>
        <dbReference type="ARBA" id="ARBA00022968"/>
    </source>
</evidence>
<dbReference type="Proteomes" id="UP000002258">
    <property type="component" value="Chromosome 2"/>
</dbReference>
<dbReference type="OrthoDB" id="3631276at2759"/>
<protein>
    <submittedName>
        <fullName evidence="11">Uncharacterized protein</fullName>
    </submittedName>
</protein>
<gene>
    <name evidence="11" type="ORF">PICST_30188</name>
</gene>
<comment type="subcellular location">
    <subcellularLocation>
        <location evidence="1">Membrane</location>
        <topology evidence="1">Single-pass type II membrane protein</topology>
    </subcellularLocation>
</comment>
<keyword evidence="5 10" id="KW-0812">Transmembrane</keyword>
<evidence type="ECO:0000256" key="10">
    <source>
        <dbReference type="SAM" id="Phobius"/>
    </source>
</evidence>
<accession>A3LQ51</accession>
<dbReference type="STRING" id="322104.A3LQ51"/>
<keyword evidence="12" id="KW-1185">Reference proteome</keyword>
<dbReference type="EMBL" id="CP000496">
    <property type="protein sequence ID" value="ABN64614.2"/>
    <property type="molecule type" value="Genomic_DNA"/>
</dbReference>
<evidence type="ECO:0000256" key="3">
    <source>
        <dbReference type="ARBA" id="ARBA00022676"/>
    </source>
</evidence>
<dbReference type="KEGG" id="pic:PICST_30188"/>
<dbReference type="eggNOG" id="ENOG502QTZG">
    <property type="taxonomic scope" value="Eukaryota"/>
</dbReference>
<dbReference type="HOGENOM" id="CLU_013841_3_0_1"/>
<dbReference type="GeneID" id="4837655"/>
<reference evidence="11 12" key="1">
    <citation type="journal article" date="2007" name="Nat. Biotechnol.">
        <title>Genome sequence of the lignocellulose-bioconverting and xylose-fermenting yeast Pichia stipitis.</title>
        <authorList>
            <person name="Jeffries T.W."/>
            <person name="Grigoriev I.V."/>
            <person name="Grimwood J."/>
            <person name="Laplaza J.M."/>
            <person name="Aerts A."/>
            <person name="Salamov A."/>
            <person name="Schmutz J."/>
            <person name="Lindquist E."/>
            <person name="Dehal P."/>
            <person name="Shapiro H."/>
            <person name="Jin Y.S."/>
            <person name="Passoth V."/>
            <person name="Richardson P.M."/>
        </authorList>
    </citation>
    <scope>NUCLEOTIDE SEQUENCE [LARGE SCALE GENOMIC DNA]</scope>
    <source>
        <strain evidence="12">ATCC 58785 / CBS 6054 / NBRC 10063 / NRRL Y-11545</strain>
    </source>
</reference>
<keyword evidence="7 10" id="KW-1133">Transmembrane helix</keyword>
<sequence>MLPLEENILYYSVLVLIVSPATLFCIEKSKIKSLFKRRIELKEKDSYEQPYNVYVAISYVFLVCLNLTLWFHLLMSWSEYLSLPGAFNYYTSLKFENYSLKISPEPSDMSSEHFSDYKMISYSLLEKVDDKVPFSSDAETCDISSVKVAKPNIITKPDELKKIRNMLKKMAETNSYAPAKSCFQDSPKESEAEIMKKWFKFHGSSVWLDHYGVHYMVSRVVYSEDKTISTAFISLLYAQVFDKNWNELESFTFPNSDFVYPNILPIDVATDEGIDFYQGVEDPKITIRTFFNKSTRKHDQEPVVVCNGIAFDNKFKRAIHLYFPFSDNKTSMALSIEGNRDRSSEKNWVPFYDGNDKYINFIYTLAPLRIVECEISSAICKEISGGKYDMKEDFTNGEIRGATNLVRIPPVLIPEKISKLRKYWVGIGRSRSSCKNVQEISRPHLFLLSRASNGKGDFTVDYISTIIDWNIKPKLWDRGSHFVGCRKGEEKCSHLSSLFDPTAIDSFDFDKDLLTMTYTLSSESTGMIFVKGILAHIQKILGGDPRTISNHYRRNSTFLRNESQLLTQFAIARKNEYCNGVKSSSEQVVSLFTPKITSKTKY</sequence>
<dbReference type="GO" id="GO:0071555">
    <property type="term" value="P:cell wall organization"/>
    <property type="evidence" value="ECO:0007669"/>
    <property type="project" value="UniProtKB-KW"/>
</dbReference>
<keyword evidence="3" id="KW-0328">Glycosyltransferase</keyword>
<evidence type="ECO:0000313" key="12">
    <source>
        <dbReference type="Proteomes" id="UP000002258"/>
    </source>
</evidence>
<dbReference type="InterPro" id="IPR021988">
    <property type="entry name" value="BMT1"/>
</dbReference>
<evidence type="ECO:0000256" key="5">
    <source>
        <dbReference type="ARBA" id="ARBA00022692"/>
    </source>
</evidence>
<evidence type="ECO:0000256" key="1">
    <source>
        <dbReference type="ARBA" id="ARBA00004606"/>
    </source>
</evidence>
<dbReference type="RefSeq" id="XP_001382643.2">
    <property type="nucleotide sequence ID" value="XM_001382606.1"/>
</dbReference>
<feature type="transmembrane region" description="Helical" evidence="10">
    <location>
        <begin position="7"/>
        <end position="26"/>
    </location>
</feature>
<keyword evidence="8 10" id="KW-0472">Membrane</keyword>
<evidence type="ECO:0000256" key="8">
    <source>
        <dbReference type="ARBA" id="ARBA00023136"/>
    </source>
</evidence>
<keyword evidence="4" id="KW-0808">Transferase</keyword>
<dbReference type="Pfam" id="PF12141">
    <property type="entry name" value="BMT"/>
    <property type="match status" value="1"/>
</dbReference>